<name>A0ACC0FYI5_9ERIC</name>
<protein>
    <submittedName>
        <fullName evidence="1">IQ domain-containing protein IQM3</fullName>
    </submittedName>
</protein>
<comment type="caution">
    <text evidence="1">The sequence shown here is derived from an EMBL/GenBank/DDBJ whole genome shotgun (WGS) entry which is preliminary data.</text>
</comment>
<keyword evidence="2" id="KW-1185">Reference proteome</keyword>
<reference evidence="1 2" key="1">
    <citation type="journal article" date="2022" name="Plant J.">
        <title>Chromosome-level genome of Camellia lanceoleosa provides a valuable resource for understanding genome evolution and self-incompatibility.</title>
        <authorList>
            <person name="Gong W."/>
            <person name="Xiao S."/>
            <person name="Wang L."/>
            <person name="Liao Z."/>
            <person name="Chang Y."/>
            <person name="Mo W."/>
            <person name="Hu G."/>
            <person name="Li W."/>
            <person name="Zhao G."/>
            <person name="Zhu H."/>
            <person name="Hu X."/>
            <person name="Ji K."/>
            <person name="Xiang X."/>
            <person name="Song Q."/>
            <person name="Yuan D."/>
            <person name="Jin S."/>
            <person name="Zhang L."/>
        </authorList>
    </citation>
    <scope>NUCLEOTIDE SEQUENCE [LARGE SCALE GENOMIC DNA]</scope>
    <source>
        <strain evidence="1">SQ_2022a</strain>
    </source>
</reference>
<proteinExistence type="predicted"/>
<sequence>MEIIDTQSLSNLDLNSKPPFSYNSIKICSHDASQQLSLAIVLSRGFDSPVVAAGMTNNGDVSGAGEVPNNTESSATAMWMQKVYRSYRTRRMLADSAIVAEELWLVHPLFNSTLSVFLH</sequence>
<evidence type="ECO:0000313" key="2">
    <source>
        <dbReference type="Proteomes" id="UP001060215"/>
    </source>
</evidence>
<organism evidence="1 2">
    <name type="scientific">Camellia lanceoleosa</name>
    <dbReference type="NCBI Taxonomy" id="1840588"/>
    <lineage>
        <taxon>Eukaryota</taxon>
        <taxon>Viridiplantae</taxon>
        <taxon>Streptophyta</taxon>
        <taxon>Embryophyta</taxon>
        <taxon>Tracheophyta</taxon>
        <taxon>Spermatophyta</taxon>
        <taxon>Magnoliopsida</taxon>
        <taxon>eudicotyledons</taxon>
        <taxon>Gunneridae</taxon>
        <taxon>Pentapetalae</taxon>
        <taxon>asterids</taxon>
        <taxon>Ericales</taxon>
        <taxon>Theaceae</taxon>
        <taxon>Camellia</taxon>
    </lineage>
</organism>
<accession>A0ACC0FYI5</accession>
<dbReference type="Proteomes" id="UP001060215">
    <property type="component" value="Chromosome 13"/>
</dbReference>
<gene>
    <name evidence="1" type="ORF">LOK49_LG12G03063</name>
</gene>
<dbReference type="EMBL" id="CM045770">
    <property type="protein sequence ID" value="KAI7992421.1"/>
    <property type="molecule type" value="Genomic_DNA"/>
</dbReference>
<evidence type="ECO:0000313" key="1">
    <source>
        <dbReference type="EMBL" id="KAI7992421.1"/>
    </source>
</evidence>